<comment type="caution">
    <text evidence="1">The sequence shown here is derived from an EMBL/GenBank/DDBJ whole genome shotgun (WGS) entry which is preliminary data.</text>
</comment>
<organism evidence="1 2">
    <name type="scientific">Thalassococcus arenae</name>
    <dbReference type="NCBI Taxonomy" id="2851652"/>
    <lineage>
        <taxon>Bacteria</taxon>
        <taxon>Pseudomonadati</taxon>
        <taxon>Pseudomonadota</taxon>
        <taxon>Alphaproteobacteria</taxon>
        <taxon>Rhodobacterales</taxon>
        <taxon>Roseobacteraceae</taxon>
        <taxon>Thalassococcus</taxon>
    </lineage>
</organism>
<name>A0ABS6NAS2_9RHOB</name>
<evidence type="ECO:0000313" key="2">
    <source>
        <dbReference type="Proteomes" id="UP001166293"/>
    </source>
</evidence>
<protein>
    <submittedName>
        <fullName evidence="1">Uncharacterized protein</fullName>
    </submittedName>
</protein>
<dbReference type="EMBL" id="JAHRWL010000002">
    <property type="protein sequence ID" value="MBV2360883.1"/>
    <property type="molecule type" value="Genomic_DNA"/>
</dbReference>
<proteinExistence type="predicted"/>
<sequence>MAARMFGVVLWANASDSKAVVWCEDQGNLAYYAGHQDCPSHDGIALDAGDLIEFDMREEADLRLVRNPALVDAGHAPMLAQDLKKATPQTRPPVRSGPADTAQVIAFRPRRARPLYLAEA</sequence>
<dbReference type="Proteomes" id="UP001166293">
    <property type="component" value="Unassembled WGS sequence"/>
</dbReference>
<reference evidence="1" key="1">
    <citation type="submission" date="2021-06" db="EMBL/GenBank/DDBJ databases">
        <title>Thalassococcus sp. CAU 1522 isolated from sea sand, Republic of Korea.</title>
        <authorList>
            <person name="Kim W."/>
        </authorList>
    </citation>
    <scope>NUCLEOTIDE SEQUENCE</scope>
    <source>
        <strain evidence="1">CAU 1522</strain>
    </source>
</reference>
<keyword evidence="2" id="KW-1185">Reference proteome</keyword>
<accession>A0ABS6NAS2</accession>
<evidence type="ECO:0000313" key="1">
    <source>
        <dbReference type="EMBL" id="MBV2360883.1"/>
    </source>
</evidence>
<gene>
    <name evidence="1" type="ORF">KUH32_14035</name>
</gene>
<dbReference type="RefSeq" id="WP_217779230.1">
    <property type="nucleotide sequence ID" value="NZ_JAHRWL010000002.1"/>
</dbReference>